<dbReference type="Gene3D" id="1.20.5.440">
    <property type="entry name" value="ATP synthase delta/epsilon subunit, C-terminal domain"/>
    <property type="match status" value="1"/>
</dbReference>
<evidence type="ECO:0000256" key="4">
    <source>
        <dbReference type="ARBA" id="ARBA00014480"/>
    </source>
</evidence>
<evidence type="ECO:0000256" key="13">
    <source>
        <dbReference type="RuleBase" id="RU003656"/>
    </source>
</evidence>
<dbReference type="SUPFAM" id="SSF51344">
    <property type="entry name" value="Epsilon subunit of F1F0-ATP synthase N-terminal domain"/>
    <property type="match status" value="1"/>
</dbReference>
<evidence type="ECO:0000256" key="10">
    <source>
        <dbReference type="ARBA" id="ARBA00030215"/>
    </source>
</evidence>
<organism evidence="17 18">
    <name type="scientific">Xylocopilactobacillus apicola</name>
    <dbReference type="NCBI Taxonomy" id="2932184"/>
    <lineage>
        <taxon>Bacteria</taxon>
        <taxon>Bacillati</taxon>
        <taxon>Bacillota</taxon>
        <taxon>Bacilli</taxon>
        <taxon>Lactobacillales</taxon>
        <taxon>Lactobacillaceae</taxon>
        <taxon>Xylocopilactobacillus</taxon>
    </lineage>
</organism>
<proteinExistence type="inferred from homology"/>
<evidence type="ECO:0000256" key="1">
    <source>
        <dbReference type="ARBA" id="ARBA00003543"/>
    </source>
</evidence>
<dbReference type="EMBL" id="AP026802">
    <property type="protein sequence ID" value="BDR58276.1"/>
    <property type="molecule type" value="Genomic_DNA"/>
</dbReference>
<keyword evidence="5 12" id="KW-0813">Transport</keyword>
<dbReference type="Proteomes" id="UP001321861">
    <property type="component" value="Chromosome"/>
</dbReference>
<dbReference type="GO" id="GO:0005524">
    <property type="term" value="F:ATP binding"/>
    <property type="evidence" value="ECO:0007669"/>
    <property type="project" value="UniProtKB-UniRule"/>
</dbReference>
<evidence type="ECO:0000256" key="3">
    <source>
        <dbReference type="ARBA" id="ARBA00005712"/>
    </source>
</evidence>
<dbReference type="PANTHER" id="PTHR13822:SF10">
    <property type="entry name" value="ATP SYNTHASE EPSILON CHAIN, CHLOROPLASTIC"/>
    <property type="match status" value="1"/>
</dbReference>
<evidence type="ECO:0000259" key="16">
    <source>
        <dbReference type="Pfam" id="PF02823"/>
    </source>
</evidence>
<dbReference type="KEGG" id="xap:XA3_07170"/>
<dbReference type="GO" id="GO:0005886">
    <property type="term" value="C:plasma membrane"/>
    <property type="evidence" value="ECO:0007669"/>
    <property type="project" value="UniProtKB-SubCell"/>
</dbReference>
<keyword evidence="12" id="KW-1003">Cell membrane</keyword>
<dbReference type="Pfam" id="PF00401">
    <property type="entry name" value="ATP-synt_DE"/>
    <property type="match status" value="1"/>
</dbReference>
<feature type="domain" description="ATP synthase F1 complex delta/epsilon subunit N-terminal" evidence="16">
    <location>
        <begin position="7"/>
        <end position="86"/>
    </location>
</feature>
<evidence type="ECO:0000256" key="5">
    <source>
        <dbReference type="ARBA" id="ARBA00022448"/>
    </source>
</evidence>
<evidence type="ECO:0000256" key="9">
    <source>
        <dbReference type="ARBA" id="ARBA00023310"/>
    </source>
</evidence>
<evidence type="ECO:0000256" key="6">
    <source>
        <dbReference type="ARBA" id="ARBA00023065"/>
    </source>
</evidence>
<dbReference type="GO" id="GO:0046933">
    <property type="term" value="F:proton-transporting ATP synthase activity, rotational mechanism"/>
    <property type="evidence" value="ECO:0007669"/>
    <property type="project" value="UniProtKB-UniRule"/>
</dbReference>
<dbReference type="PANTHER" id="PTHR13822">
    <property type="entry name" value="ATP SYNTHASE DELTA/EPSILON CHAIN"/>
    <property type="match status" value="1"/>
</dbReference>
<name>A0AAU9DIN5_9LACO</name>
<keyword evidence="8 12" id="KW-0139">CF(1)</keyword>
<comment type="subcellular location">
    <subcellularLocation>
        <location evidence="12">Cell membrane</location>
        <topology evidence="12">Peripheral membrane protein</topology>
    </subcellularLocation>
    <subcellularLocation>
        <location evidence="2">Endomembrane system</location>
        <topology evidence="2">Peripheral membrane protein</topology>
    </subcellularLocation>
</comment>
<dbReference type="InterPro" id="IPR020547">
    <property type="entry name" value="ATP_synth_F1_esu_C"/>
</dbReference>
<evidence type="ECO:0000313" key="18">
    <source>
        <dbReference type="Proteomes" id="UP001321861"/>
    </source>
</evidence>
<dbReference type="NCBIfam" id="NF001846">
    <property type="entry name" value="PRK00571.1-3"/>
    <property type="match status" value="1"/>
</dbReference>
<dbReference type="InterPro" id="IPR036771">
    <property type="entry name" value="ATPsynth_dsu/esu_N"/>
</dbReference>
<keyword evidence="12" id="KW-0375">Hydrogen ion transport</keyword>
<evidence type="ECO:0000256" key="14">
    <source>
        <dbReference type="SAM" id="Coils"/>
    </source>
</evidence>
<feature type="coiled-coil region" evidence="14">
    <location>
        <begin position="94"/>
        <end position="128"/>
    </location>
</feature>
<dbReference type="AlphaFoldDB" id="A0AAU9DIN5"/>
<keyword evidence="9 12" id="KW-0066">ATP synthesis</keyword>
<gene>
    <name evidence="12 17" type="primary">atpC</name>
    <name evidence="17" type="ORF">XA3_07170</name>
</gene>
<keyword evidence="7 12" id="KW-0472">Membrane</keyword>
<dbReference type="Gene3D" id="2.60.15.10">
    <property type="entry name" value="F0F1 ATP synthase delta/epsilon subunit, N-terminal"/>
    <property type="match status" value="1"/>
</dbReference>
<accession>A0AAU9DIN5</accession>
<protein>
    <recommendedName>
        <fullName evidence="4 12">ATP synthase epsilon chain</fullName>
    </recommendedName>
    <alternativeName>
        <fullName evidence="11 12">ATP synthase F1 sector epsilon subunit</fullName>
    </alternativeName>
    <alternativeName>
        <fullName evidence="10 12">F-ATPase epsilon subunit</fullName>
    </alternativeName>
</protein>
<evidence type="ECO:0000256" key="7">
    <source>
        <dbReference type="ARBA" id="ARBA00023136"/>
    </source>
</evidence>
<evidence type="ECO:0000256" key="8">
    <source>
        <dbReference type="ARBA" id="ARBA00023196"/>
    </source>
</evidence>
<dbReference type="CDD" id="cd12152">
    <property type="entry name" value="F1-ATPase_delta"/>
    <property type="match status" value="1"/>
</dbReference>
<sequence length="142" mass="15853">MNEDKIFRINIVTPDGLIYDHHTTMVVVKAIGGEMGVEAHHEPILVSLTIAPVKIYRVDGQIQYVAVNGGFLEMDDNVATIVANTAERPGNIDVDRAQSAEERAKEKIEKAKREHDEAELRRAAVALKRAINRIDTVSLRNR</sequence>
<dbReference type="Pfam" id="PF02823">
    <property type="entry name" value="ATP-synt_DE_N"/>
    <property type="match status" value="1"/>
</dbReference>
<reference evidence="17 18" key="1">
    <citation type="journal article" date="2023" name="Microbiol. Spectr.">
        <title>Symbiosis of Carpenter Bees with Uncharacterized Lactic Acid Bacteria Showing NAD Auxotrophy.</title>
        <authorList>
            <person name="Kawasaki S."/>
            <person name="Ozawa K."/>
            <person name="Mori T."/>
            <person name="Yamamoto A."/>
            <person name="Ito M."/>
            <person name="Ohkuma M."/>
            <person name="Sakamoto M."/>
            <person name="Matsutani M."/>
        </authorList>
    </citation>
    <scope>NUCLEOTIDE SEQUENCE [LARGE SCALE GENOMIC DNA]</scope>
    <source>
        <strain evidence="17 18">XA3</strain>
    </source>
</reference>
<keyword evidence="14" id="KW-0175">Coiled coil</keyword>
<dbReference type="GO" id="GO:0045259">
    <property type="term" value="C:proton-transporting ATP synthase complex"/>
    <property type="evidence" value="ECO:0007669"/>
    <property type="project" value="UniProtKB-KW"/>
</dbReference>
<comment type="similarity">
    <text evidence="3 12 13">Belongs to the ATPase epsilon chain family.</text>
</comment>
<dbReference type="HAMAP" id="MF_00530">
    <property type="entry name" value="ATP_synth_epsil_bac"/>
    <property type="match status" value="1"/>
</dbReference>
<dbReference type="GO" id="GO:0012505">
    <property type="term" value="C:endomembrane system"/>
    <property type="evidence" value="ECO:0007669"/>
    <property type="project" value="UniProtKB-SubCell"/>
</dbReference>
<comment type="subunit">
    <text evidence="12 13">F-type ATPases have 2 components, CF(1) - the catalytic core - and CF(0) - the membrane proton channel. CF(1) has five subunits: alpha(3), beta(3), gamma(1), delta(1), epsilon(1). CF(0) has three main subunits: a, b and c.</text>
</comment>
<dbReference type="InterPro" id="IPR020546">
    <property type="entry name" value="ATP_synth_F1_dsu/esu_N"/>
</dbReference>
<dbReference type="NCBIfam" id="TIGR01216">
    <property type="entry name" value="ATP_synt_epsi"/>
    <property type="match status" value="1"/>
</dbReference>
<evidence type="ECO:0000313" key="17">
    <source>
        <dbReference type="EMBL" id="BDR58276.1"/>
    </source>
</evidence>
<evidence type="ECO:0000256" key="2">
    <source>
        <dbReference type="ARBA" id="ARBA00004184"/>
    </source>
</evidence>
<evidence type="ECO:0000256" key="11">
    <source>
        <dbReference type="ARBA" id="ARBA00031795"/>
    </source>
</evidence>
<evidence type="ECO:0000259" key="15">
    <source>
        <dbReference type="Pfam" id="PF00401"/>
    </source>
</evidence>
<comment type="function">
    <text evidence="1 12">Produces ATP from ADP in the presence of a proton gradient across the membrane.</text>
</comment>
<keyword evidence="6 12" id="KW-0406">Ion transport</keyword>
<keyword evidence="18" id="KW-1185">Reference proteome</keyword>
<feature type="domain" description="ATP synthase epsilon subunit C-terminal" evidence="15">
    <location>
        <begin position="91"/>
        <end position="136"/>
    </location>
</feature>
<dbReference type="InterPro" id="IPR001469">
    <property type="entry name" value="ATP_synth_F1_dsu/esu"/>
</dbReference>
<evidence type="ECO:0000256" key="12">
    <source>
        <dbReference type="HAMAP-Rule" id="MF_00530"/>
    </source>
</evidence>
<dbReference type="RefSeq" id="WP_317636190.1">
    <property type="nucleotide sequence ID" value="NZ_AP026802.1"/>
</dbReference>